<dbReference type="InterPro" id="IPR017946">
    <property type="entry name" value="PLC-like_Pdiesterase_TIM-brl"/>
</dbReference>
<protein>
    <recommendedName>
        <fullName evidence="1">PI-PLC Y-box domain-containing protein</fullName>
    </recommendedName>
</protein>
<evidence type="ECO:0000259" key="1">
    <source>
        <dbReference type="PROSITE" id="PS50008"/>
    </source>
</evidence>
<dbReference type="PROSITE" id="PS50008">
    <property type="entry name" value="PIPLC_Y_DOMAIN"/>
    <property type="match status" value="1"/>
</dbReference>
<organism evidence="2 3">
    <name type="scientific">Ceratodon purpureus</name>
    <name type="common">Fire moss</name>
    <name type="synonym">Dicranum purpureum</name>
    <dbReference type="NCBI Taxonomy" id="3225"/>
    <lineage>
        <taxon>Eukaryota</taxon>
        <taxon>Viridiplantae</taxon>
        <taxon>Streptophyta</taxon>
        <taxon>Embryophyta</taxon>
        <taxon>Bryophyta</taxon>
        <taxon>Bryophytina</taxon>
        <taxon>Bryopsida</taxon>
        <taxon>Dicranidae</taxon>
        <taxon>Pseudoditrichales</taxon>
        <taxon>Ditrichaceae</taxon>
        <taxon>Ceratodon</taxon>
    </lineage>
</organism>
<dbReference type="Proteomes" id="UP000822688">
    <property type="component" value="Chromosome V"/>
</dbReference>
<comment type="caution">
    <text evidence="2">The sequence shown here is derived from an EMBL/GenBank/DDBJ whole genome shotgun (WGS) entry which is preliminary data.</text>
</comment>
<dbReference type="GO" id="GO:0006629">
    <property type="term" value="P:lipid metabolic process"/>
    <property type="evidence" value="ECO:0007669"/>
    <property type="project" value="InterPro"/>
</dbReference>
<dbReference type="GO" id="GO:0004435">
    <property type="term" value="F:phosphatidylinositol-4,5-bisphosphate phospholipase C activity"/>
    <property type="evidence" value="ECO:0007669"/>
    <property type="project" value="InterPro"/>
</dbReference>
<dbReference type="SUPFAM" id="SSF51695">
    <property type="entry name" value="PLC-like phosphodiesterases"/>
    <property type="match status" value="1"/>
</dbReference>
<dbReference type="InterPro" id="IPR001711">
    <property type="entry name" value="PLipase_C_Pinositol-sp_Y"/>
</dbReference>
<proteinExistence type="predicted"/>
<dbReference type="GO" id="GO:0035556">
    <property type="term" value="P:intracellular signal transduction"/>
    <property type="evidence" value="ECO:0007669"/>
    <property type="project" value="InterPro"/>
</dbReference>
<evidence type="ECO:0000313" key="2">
    <source>
        <dbReference type="EMBL" id="KAG0573944.1"/>
    </source>
</evidence>
<evidence type="ECO:0000313" key="3">
    <source>
        <dbReference type="Proteomes" id="UP000822688"/>
    </source>
</evidence>
<feature type="domain" description="PI-PLC Y-box" evidence="1">
    <location>
        <begin position="20"/>
        <end position="65"/>
    </location>
</feature>
<name>A0A8T0HSN9_CERPU</name>
<reference evidence="2" key="1">
    <citation type="submission" date="2020-06" db="EMBL/GenBank/DDBJ databases">
        <title>WGS assembly of Ceratodon purpureus strain R40.</title>
        <authorList>
            <person name="Carey S.B."/>
            <person name="Jenkins J."/>
            <person name="Shu S."/>
            <person name="Lovell J.T."/>
            <person name="Sreedasyam A."/>
            <person name="Maumus F."/>
            <person name="Tiley G.P."/>
            <person name="Fernandez-Pozo N."/>
            <person name="Barry K."/>
            <person name="Chen C."/>
            <person name="Wang M."/>
            <person name="Lipzen A."/>
            <person name="Daum C."/>
            <person name="Saski C.A."/>
            <person name="Payton A.C."/>
            <person name="Mcbreen J.C."/>
            <person name="Conrad R.E."/>
            <person name="Kollar L.M."/>
            <person name="Olsson S."/>
            <person name="Huttunen S."/>
            <person name="Landis J.B."/>
            <person name="Wickett N.J."/>
            <person name="Johnson M.G."/>
            <person name="Rensing S.A."/>
            <person name="Grimwood J."/>
            <person name="Schmutz J."/>
            <person name="Mcdaniel S.F."/>
        </authorList>
    </citation>
    <scope>NUCLEOTIDE SEQUENCE</scope>
    <source>
        <strain evidence="2">R40</strain>
    </source>
</reference>
<dbReference type="EMBL" id="CM026426">
    <property type="protein sequence ID" value="KAG0573944.1"/>
    <property type="molecule type" value="Genomic_DNA"/>
</dbReference>
<dbReference type="AlphaFoldDB" id="A0A8T0HSN9"/>
<gene>
    <name evidence="2" type="ORF">KC19_VG223700</name>
</gene>
<accession>A0A8T0HSN9</accession>
<dbReference type="Gene3D" id="3.20.20.190">
    <property type="entry name" value="Phosphatidylinositol (PI) phosphodiesterase"/>
    <property type="match status" value="1"/>
</dbReference>
<keyword evidence="3" id="KW-1185">Reference proteome</keyword>
<sequence length="104" mass="11655">MEQIFEGWGRIGGKGLVFKDSMVGWEERLQVVAGNMQSHDRAVWIFQAFVIENGGSGHVKKPDTLLHASTVDPGSPQPSLEWEVCISKPICVLNWSTKSWCRIE</sequence>